<evidence type="ECO:0000313" key="1">
    <source>
        <dbReference type="EMBL" id="PWN47257.1"/>
    </source>
</evidence>
<name>A0ACD0NN94_9BASI</name>
<organism evidence="1 2">
    <name type="scientific">Violaceomyces palustris</name>
    <dbReference type="NCBI Taxonomy" id="1673888"/>
    <lineage>
        <taxon>Eukaryota</taxon>
        <taxon>Fungi</taxon>
        <taxon>Dikarya</taxon>
        <taxon>Basidiomycota</taxon>
        <taxon>Ustilaginomycotina</taxon>
        <taxon>Ustilaginomycetes</taxon>
        <taxon>Violaceomycetales</taxon>
        <taxon>Violaceomycetaceae</taxon>
        <taxon>Violaceomyces</taxon>
    </lineage>
</organism>
<reference evidence="1 2" key="1">
    <citation type="journal article" date="2018" name="Mol. Biol. Evol.">
        <title>Broad Genomic Sampling Reveals a Smut Pathogenic Ancestry of the Fungal Clade Ustilaginomycotina.</title>
        <authorList>
            <person name="Kijpornyongpan T."/>
            <person name="Mondo S.J."/>
            <person name="Barry K."/>
            <person name="Sandor L."/>
            <person name="Lee J."/>
            <person name="Lipzen A."/>
            <person name="Pangilinan J."/>
            <person name="LaButti K."/>
            <person name="Hainaut M."/>
            <person name="Henrissat B."/>
            <person name="Grigoriev I.V."/>
            <person name="Spatafora J.W."/>
            <person name="Aime M.C."/>
        </authorList>
    </citation>
    <scope>NUCLEOTIDE SEQUENCE [LARGE SCALE GENOMIC DNA]</scope>
    <source>
        <strain evidence="1 2">SA 807</strain>
    </source>
</reference>
<accession>A0ACD0NN94</accession>
<dbReference type="EMBL" id="KZ820488">
    <property type="protein sequence ID" value="PWN47257.1"/>
    <property type="molecule type" value="Genomic_DNA"/>
</dbReference>
<dbReference type="Proteomes" id="UP000245626">
    <property type="component" value="Unassembled WGS sequence"/>
</dbReference>
<proteinExistence type="predicted"/>
<protein>
    <submittedName>
        <fullName evidence="1">Uncharacterized protein</fullName>
    </submittedName>
</protein>
<keyword evidence="2" id="KW-1185">Reference proteome</keyword>
<sequence length="145" mass="15572">MATRVHPSLARILDEVERSRRGGGGDNANKDEDHDPSDLIGLLSRRVVGTEARVQGEVDSFLSPYHDLPDLESLQDASGDTDHLAKSGSPAIQHQDVDGVEIGRGSDGGGRTSRKVDQRSEKLERMRTSWNSLSRGGSLGDDAGP</sequence>
<gene>
    <name evidence="1" type="ORF">IE53DRAFT_259607</name>
</gene>
<evidence type="ECO:0000313" key="2">
    <source>
        <dbReference type="Proteomes" id="UP000245626"/>
    </source>
</evidence>